<name>A0A9N9F3J0_9GLOM</name>
<feature type="transmembrane region" description="Helical" evidence="2">
    <location>
        <begin position="107"/>
        <end position="127"/>
    </location>
</feature>
<evidence type="ECO:0000256" key="1">
    <source>
        <dbReference type="SAM" id="MobiDB-lite"/>
    </source>
</evidence>
<feature type="compositionally biased region" description="Low complexity" evidence="1">
    <location>
        <begin position="291"/>
        <end position="307"/>
    </location>
</feature>
<feature type="transmembrane region" description="Helical" evidence="2">
    <location>
        <begin position="12"/>
        <end position="32"/>
    </location>
</feature>
<keyword evidence="2" id="KW-0812">Transmembrane</keyword>
<feature type="transmembrane region" description="Helical" evidence="2">
    <location>
        <begin position="198"/>
        <end position="219"/>
    </location>
</feature>
<keyword evidence="4" id="KW-1185">Reference proteome</keyword>
<sequence length="325" mass="37429">MVDLSKFFIQYYLWGITTMCFFNNSCLSLVYLARQANLSNLLKLLFNLSGLGKLLLSIINSLSPATVETTCLMEGYMTNFVNSTFRSTLSAFLLWRVRVIGGEEKDLFIGLTLWMPSAVLMLARTFIIRYDSTYIPAIASYICYGTTPHITVIFQWIFVAFDFAIDIFVTIRLCQILDKANKNTQHVTQNMRKPFKRTLFTSVKYWNFIRLFLAIFYHVMSTVQATIGYTQIDQLTMTYIFTFIFLALSFIITTDAEIVRAIEGRKTPTRKQETNKDENQLRFSNSTCKCSNQHSSLSTKTSSSQSNDYINENQKNPQVDIQIID</sequence>
<feature type="transmembrane region" description="Helical" evidence="2">
    <location>
        <begin position="44"/>
        <end position="63"/>
    </location>
</feature>
<dbReference type="Proteomes" id="UP000789508">
    <property type="component" value="Unassembled WGS sequence"/>
</dbReference>
<feature type="region of interest" description="Disordered" evidence="1">
    <location>
        <begin position="291"/>
        <end position="312"/>
    </location>
</feature>
<feature type="transmembrane region" description="Helical" evidence="2">
    <location>
        <begin position="75"/>
        <end position="95"/>
    </location>
</feature>
<accession>A0A9N9F3J0</accession>
<gene>
    <name evidence="3" type="ORF">ALEPTO_LOCUS3740</name>
</gene>
<organism evidence="3 4">
    <name type="scientific">Ambispora leptoticha</name>
    <dbReference type="NCBI Taxonomy" id="144679"/>
    <lineage>
        <taxon>Eukaryota</taxon>
        <taxon>Fungi</taxon>
        <taxon>Fungi incertae sedis</taxon>
        <taxon>Mucoromycota</taxon>
        <taxon>Glomeromycotina</taxon>
        <taxon>Glomeromycetes</taxon>
        <taxon>Archaeosporales</taxon>
        <taxon>Ambisporaceae</taxon>
        <taxon>Ambispora</taxon>
    </lineage>
</organism>
<proteinExistence type="predicted"/>
<evidence type="ECO:0000256" key="2">
    <source>
        <dbReference type="SAM" id="Phobius"/>
    </source>
</evidence>
<keyword evidence="2" id="KW-0472">Membrane</keyword>
<dbReference type="OrthoDB" id="2443366at2759"/>
<reference evidence="3" key="1">
    <citation type="submission" date="2021-06" db="EMBL/GenBank/DDBJ databases">
        <authorList>
            <person name="Kallberg Y."/>
            <person name="Tangrot J."/>
            <person name="Rosling A."/>
        </authorList>
    </citation>
    <scope>NUCLEOTIDE SEQUENCE</scope>
    <source>
        <strain evidence="3">FL130A</strain>
    </source>
</reference>
<dbReference type="EMBL" id="CAJVPS010000746">
    <property type="protein sequence ID" value="CAG8506294.1"/>
    <property type="molecule type" value="Genomic_DNA"/>
</dbReference>
<comment type="caution">
    <text evidence="3">The sequence shown here is derived from an EMBL/GenBank/DDBJ whole genome shotgun (WGS) entry which is preliminary data.</text>
</comment>
<evidence type="ECO:0000313" key="4">
    <source>
        <dbReference type="Proteomes" id="UP000789508"/>
    </source>
</evidence>
<keyword evidence="2" id="KW-1133">Transmembrane helix</keyword>
<evidence type="ECO:0000313" key="3">
    <source>
        <dbReference type="EMBL" id="CAG8506294.1"/>
    </source>
</evidence>
<feature type="transmembrane region" description="Helical" evidence="2">
    <location>
        <begin position="239"/>
        <end position="262"/>
    </location>
</feature>
<protein>
    <submittedName>
        <fullName evidence="3">4590_t:CDS:1</fullName>
    </submittedName>
</protein>
<dbReference type="AlphaFoldDB" id="A0A9N9F3J0"/>